<evidence type="ECO:0000256" key="1">
    <source>
        <dbReference type="SAM" id="MobiDB-lite"/>
    </source>
</evidence>
<name>A0A195FNN3_9HYME</name>
<accession>A0A195FNN3</accession>
<proteinExistence type="predicted"/>
<sequence>MTLTESHNTTSLFYIAPRRYALQNDEGRIVRGTRTRETFIARSPAGSSPPRHGDGRGSRGGPRSVTSEMEGWRGPSPTCPHQSAHWVPRAPTIISSLEQFLYLARDTTWVRGKGTGRGWRALLYLRGVIEAIQQY</sequence>
<protein>
    <submittedName>
        <fullName evidence="2">Uncharacterized protein</fullName>
    </submittedName>
</protein>
<dbReference type="Proteomes" id="UP000078541">
    <property type="component" value="Unassembled WGS sequence"/>
</dbReference>
<keyword evidence="3" id="KW-1185">Reference proteome</keyword>
<reference evidence="2 3" key="1">
    <citation type="submission" date="2016-03" db="EMBL/GenBank/DDBJ databases">
        <title>Trachymyrmex septentrionalis WGS genome.</title>
        <authorList>
            <person name="Nygaard S."/>
            <person name="Hu H."/>
            <person name="Boomsma J."/>
            <person name="Zhang G."/>
        </authorList>
    </citation>
    <scope>NUCLEOTIDE SEQUENCE [LARGE SCALE GENOMIC DNA]</scope>
    <source>
        <strain evidence="2">Tsep2-gDNA-1</strain>
        <tissue evidence="2">Whole body</tissue>
    </source>
</reference>
<evidence type="ECO:0000313" key="2">
    <source>
        <dbReference type="EMBL" id="KYN42068.1"/>
    </source>
</evidence>
<dbReference type="AlphaFoldDB" id="A0A195FNN3"/>
<feature type="region of interest" description="Disordered" evidence="1">
    <location>
        <begin position="32"/>
        <end position="83"/>
    </location>
</feature>
<organism evidence="2 3">
    <name type="scientific">Trachymyrmex septentrionalis</name>
    <dbReference type="NCBI Taxonomy" id="34720"/>
    <lineage>
        <taxon>Eukaryota</taxon>
        <taxon>Metazoa</taxon>
        <taxon>Ecdysozoa</taxon>
        <taxon>Arthropoda</taxon>
        <taxon>Hexapoda</taxon>
        <taxon>Insecta</taxon>
        <taxon>Pterygota</taxon>
        <taxon>Neoptera</taxon>
        <taxon>Endopterygota</taxon>
        <taxon>Hymenoptera</taxon>
        <taxon>Apocrita</taxon>
        <taxon>Aculeata</taxon>
        <taxon>Formicoidea</taxon>
        <taxon>Formicidae</taxon>
        <taxon>Myrmicinae</taxon>
        <taxon>Trachymyrmex</taxon>
    </lineage>
</organism>
<evidence type="ECO:0000313" key="3">
    <source>
        <dbReference type="Proteomes" id="UP000078541"/>
    </source>
</evidence>
<dbReference type="EMBL" id="KQ981382">
    <property type="protein sequence ID" value="KYN42068.1"/>
    <property type="molecule type" value="Genomic_DNA"/>
</dbReference>
<gene>
    <name evidence="2" type="ORF">ALC56_03206</name>
</gene>